<dbReference type="GO" id="GO:0016301">
    <property type="term" value="F:kinase activity"/>
    <property type="evidence" value="ECO:0007669"/>
    <property type="project" value="UniProtKB-KW"/>
</dbReference>
<dbReference type="Proteomes" id="UP000325315">
    <property type="component" value="Unassembled WGS sequence"/>
</dbReference>
<keyword evidence="1" id="KW-0418">Kinase</keyword>
<sequence>MFVSREIIYPERKIINAISKERIGEENLSGIFPYISRSVLNNWTAEEIPIIFRTNSESPDINDTSNAAADLESLFEQDMCPEESQDFEDDRDCNLSPDLLRMVEQDEKQILPYKESVEIVSLGDKQEKKELKIGACITIETKRDLIELLQEFKNVITWLYQDMCGLSTNIVVHLLLIKEECKPVQQKL</sequence>
<organism evidence="1 2">
    <name type="scientific">Gossypium australe</name>
    <dbReference type="NCBI Taxonomy" id="47621"/>
    <lineage>
        <taxon>Eukaryota</taxon>
        <taxon>Viridiplantae</taxon>
        <taxon>Streptophyta</taxon>
        <taxon>Embryophyta</taxon>
        <taxon>Tracheophyta</taxon>
        <taxon>Spermatophyta</taxon>
        <taxon>Magnoliopsida</taxon>
        <taxon>eudicotyledons</taxon>
        <taxon>Gunneridae</taxon>
        <taxon>Pentapetalae</taxon>
        <taxon>rosids</taxon>
        <taxon>malvids</taxon>
        <taxon>Malvales</taxon>
        <taxon>Malvaceae</taxon>
        <taxon>Malvoideae</taxon>
        <taxon>Gossypium</taxon>
    </lineage>
</organism>
<protein>
    <submittedName>
        <fullName evidence="1">L-type lectin-domain containing receptor kinase IX.1-like</fullName>
    </submittedName>
</protein>
<evidence type="ECO:0000313" key="2">
    <source>
        <dbReference type="Proteomes" id="UP000325315"/>
    </source>
</evidence>
<dbReference type="GO" id="GO:0030246">
    <property type="term" value="F:carbohydrate binding"/>
    <property type="evidence" value="ECO:0007669"/>
    <property type="project" value="UniProtKB-KW"/>
</dbReference>
<keyword evidence="1" id="KW-0808">Transferase</keyword>
<keyword evidence="1" id="KW-0675">Receptor</keyword>
<keyword evidence="1" id="KW-0430">Lectin</keyword>
<dbReference type="AlphaFoldDB" id="A0A5B6WHX1"/>
<keyword evidence="2" id="KW-1185">Reference proteome</keyword>
<comment type="caution">
    <text evidence="1">The sequence shown here is derived from an EMBL/GenBank/DDBJ whole genome shotgun (WGS) entry which is preliminary data.</text>
</comment>
<dbReference type="OrthoDB" id="912451at2759"/>
<dbReference type="EMBL" id="SMMG02000003">
    <property type="protein sequence ID" value="KAA3481389.1"/>
    <property type="molecule type" value="Genomic_DNA"/>
</dbReference>
<gene>
    <name evidence="1" type="ORF">EPI10_021759</name>
</gene>
<proteinExistence type="predicted"/>
<evidence type="ECO:0000313" key="1">
    <source>
        <dbReference type="EMBL" id="KAA3481389.1"/>
    </source>
</evidence>
<name>A0A5B6WHX1_9ROSI</name>
<reference evidence="1" key="1">
    <citation type="submission" date="2019-08" db="EMBL/GenBank/DDBJ databases">
        <authorList>
            <person name="Liu F."/>
        </authorList>
    </citation>
    <scope>NUCLEOTIDE SEQUENCE [LARGE SCALE GENOMIC DNA]</scope>
    <source>
        <strain evidence="1">PA1801</strain>
        <tissue evidence="1">Leaf</tissue>
    </source>
</reference>
<accession>A0A5B6WHX1</accession>